<evidence type="ECO:0008006" key="2">
    <source>
        <dbReference type="Google" id="ProtNLM"/>
    </source>
</evidence>
<dbReference type="InterPro" id="IPR036641">
    <property type="entry name" value="HPT_dom_sf"/>
</dbReference>
<comment type="caution">
    <text evidence="1">The sequence shown here is derived from an EMBL/GenBank/DDBJ whole genome shotgun (WGS) entry which is preliminary data.</text>
</comment>
<protein>
    <recommendedName>
        <fullName evidence="2">HPt domain-containing protein</fullName>
    </recommendedName>
</protein>
<dbReference type="SUPFAM" id="SSF47226">
    <property type="entry name" value="Histidine-containing phosphotransfer domain, HPT domain"/>
    <property type="match status" value="1"/>
</dbReference>
<dbReference type="EMBL" id="LAZR01000016">
    <property type="protein sequence ID" value="KKO06399.1"/>
    <property type="molecule type" value="Genomic_DNA"/>
</dbReference>
<name>A0A0F9YP00_9ZZZZ</name>
<dbReference type="AlphaFoldDB" id="A0A0F9YP00"/>
<evidence type="ECO:0000313" key="1">
    <source>
        <dbReference type="EMBL" id="KKO06399.1"/>
    </source>
</evidence>
<accession>A0A0F9YP00</accession>
<sequence length="106" mass="12510">MIDQPNLNYVNELAGDDVEFRGQFIDIIKNEFPQEKEEYFGHVSNTRVKETAEIVHKLKHKFNILGMENSYKLAVVYEMELLEGKHDSQSKFKEILETIEEYIKTI</sequence>
<organism evidence="1">
    <name type="scientific">marine sediment metagenome</name>
    <dbReference type="NCBI Taxonomy" id="412755"/>
    <lineage>
        <taxon>unclassified sequences</taxon>
        <taxon>metagenomes</taxon>
        <taxon>ecological metagenomes</taxon>
    </lineage>
</organism>
<dbReference type="Gene3D" id="1.20.120.160">
    <property type="entry name" value="HPT domain"/>
    <property type="match status" value="1"/>
</dbReference>
<proteinExistence type="predicted"/>
<reference evidence="1" key="1">
    <citation type="journal article" date="2015" name="Nature">
        <title>Complex archaea that bridge the gap between prokaryotes and eukaryotes.</title>
        <authorList>
            <person name="Spang A."/>
            <person name="Saw J.H."/>
            <person name="Jorgensen S.L."/>
            <person name="Zaremba-Niedzwiedzka K."/>
            <person name="Martijn J."/>
            <person name="Lind A.E."/>
            <person name="van Eijk R."/>
            <person name="Schleper C."/>
            <person name="Guy L."/>
            <person name="Ettema T.J."/>
        </authorList>
    </citation>
    <scope>NUCLEOTIDE SEQUENCE</scope>
</reference>
<dbReference type="GO" id="GO:0000160">
    <property type="term" value="P:phosphorelay signal transduction system"/>
    <property type="evidence" value="ECO:0007669"/>
    <property type="project" value="InterPro"/>
</dbReference>
<gene>
    <name evidence="1" type="ORF">LCGC14_0068190</name>
</gene>